<gene>
    <name evidence="8" type="ORF">BDN70DRAFT_989185</name>
</gene>
<proteinExistence type="inferred from homology"/>
<dbReference type="InterPro" id="IPR011009">
    <property type="entry name" value="Kinase-like_dom_sf"/>
</dbReference>
<evidence type="ECO:0000256" key="1">
    <source>
        <dbReference type="ARBA" id="ARBA00012513"/>
    </source>
</evidence>
<evidence type="ECO:0000313" key="8">
    <source>
        <dbReference type="EMBL" id="KAF9484910.1"/>
    </source>
</evidence>
<comment type="caution">
    <text evidence="8">The sequence shown here is derived from an EMBL/GenBank/DDBJ whole genome shotgun (WGS) entry which is preliminary data.</text>
</comment>
<keyword evidence="3 4" id="KW-0067">ATP-binding</keyword>
<keyword evidence="8" id="KW-0808">Transferase</keyword>
<dbReference type="Pfam" id="PF00069">
    <property type="entry name" value="Pkinase"/>
    <property type="match status" value="1"/>
</dbReference>
<evidence type="ECO:0000259" key="7">
    <source>
        <dbReference type="PROSITE" id="PS50011"/>
    </source>
</evidence>
<evidence type="ECO:0000313" key="9">
    <source>
        <dbReference type="Proteomes" id="UP000807469"/>
    </source>
</evidence>
<dbReference type="Proteomes" id="UP000807469">
    <property type="component" value="Unassembled WGS sequence"/>
</dbReference>
<dbReference type="AlphaFoldDB" id="A0A9P5ZDE3"/>
<feature type="binding site" evidence="4">
    <location>
        <position position="37"/>
    </location>
    <ligand>
        <name>ATP</name>
        <dbReference type="ChEBI" id="CHEBI:30616"/>
    </ligand>
</feature>
<organism evidence="8 9">
    <name type="scientific">Pholiota conissans</name>
    <dbReference type="NCBI Taxonomy" id="109636"/>
    <lineage>
        <taxon>Eukaryota</taxon>
        <taxon>Fungi</taxon>
        <taxon>Dikarya</taxon>
        <taxon>Basidiomycota</taxon>
        <taxon>Agaricomycotina</taxon>
        <taxon>Agaricomycetes</taxon>
        <taxon>Agaricomycetidae</taxon>
        <taxon>Agaricales</taxon>
        <taxon>Agaricineae</taxon>
        <taxon>Strophariaceae</taxon>
        <taxon>Pholiota</taxon>
    </lineage>
</organism>
<dbReference type="InterPro" id="IPR050235">
    <property type="entry name" value="CK1_Ser-Thr_kinase"/>
</dbReference>
<dbReference type="PROSITE" id="PS50011">
    <property type="entry name" value="PROTEIN_KINASE_DOM"/>
    <property type="match status" value="1"/>
</dbReference>
<evidence type="ECO:0000256" key="5">
    <source>
        <dbReference type="RuleBase" id="RU000304"/>
    </source>
</evidence>
<feature type="region of interest" description="Disordered" evidence="6">
    <location>
        <begin position="291"/>
        <end position="326"/>
    </location>
</feature>
<name>A0A9P5ZDE3_9AGAR</name>
<dbReference type="SUPFAM" id="SSF56112">
    <property type="entry name" value="Protein kinase-like (PK-like)"/>
    <property type="match status" value="1"/>
</dbReference>
<dbReference type="GO" id="GO:0004674">
    <property type="term" value="F:protein serine/threonine kinase activity"/>
    <property type="evidence" value="ECO:0007669"/>
    <property type="project" value="UniProtKB-KW"/>
</dbReference>
<dbReference type="InterPro" id="IPR017441">
    <property type="entry name" value="Protein_kinase_ATP_BS"/>
</dbReference>
<sequence>MPIPTYHLESQSVLGRGAYGAVYKAIDTTSEHHVALKKTRVSQKVKRTILQYESWVIQLLQGHPAIPILFGYGRLPHFEYLAMELLGPSVNECTSGGPIAVKTVTQVVLKMLSALEHIHKCGFVHGDIKPENILCCPADPSRIVLIDYGVSRPIKRGPVNSNKLKLLVGTADWASLNAHDNIDLSPRDDLESLAYVALFLLRGNLPWISLAFHSWKKTRAIKAAESGAKLGANFPVEFGRLLDYARRLEYDQPPDYEELQRQFAEIGIQIGNKDAKSPLDWSPVSAVIISNGEGNKKSDSTPEDIDEDDDDEDDDEDEDDEVYPNSYRNWDISEWDMRSGRHRNLTLPPEQVELVKSKIPQVLIEDVVSW</sequence>
<dbReference type="InterPro" id="IPR008271">
    <property type="entry name" value="Ser/Thr_kinase_AS"/>
</dbReference>
<dbReference type="SMART" id="SM00220">
    <property type="entry name" value="S_TKc"/>
    <property type="match status" value="1"/>
</dbReference>
<keyword evidence="8" id="KW-0418">Kinase</keyword>
<keyword evidence="2 4" id="KW-0547">Nucleotide-binding</keyword>
<dbReference type="OrthoDB" id="5579860at2759"/>
<feature type="compositionally biased region" description="Acidic residues" evidence="6">
    <location>
        <begin position="301"/>
        <end position="322"/>
    </location>
</feature>
<protein>
    <recommendedName>
        <fullName evidence="1">non-specific serine/threonine protein kinase</fullName>
        <ecNumber evidence="1">2.7.11.1</ecNumber>
    </recommendedName>
</protein>
<keyword evidence="5" id="KW-0723">Serine/threonine-protein kinase</keyword>
<evidence type="ECO:0000256" key="6">
    <source>
        <dbReference type="SAM" id="MobiDB-lite"/>
    </source>
</evidence>
<comment type="similarity">
    <text evidence="5">Belongs to the protein kinase superfamily.</text>
</comment>
<dbReference type="InterPro" id="IPR000719">
    <property type="entry name" value="Prot_kinase_dom"/>
</dbReference>
<accession>A0A9P5ZDE3</accession>
<evidence type="ECO:0000256" key="2">
    <source>
        <dbReference type="ARBA" id="ARBA00022741"/>
    </source>
</evidence>
<feature type="domain" description="Protein kinase" evidence="7">
    <location>
        <begin position="8"/>
        <end position="264"/>
    </location>
</feature>
<dbReference type="GO" id="GO:0005524">
    <property type="term" value="F:ATP binding"/>
    <property type="evidence" value="ECO:0007669"/>
    <property type="project" value="UniProtKB-UniRule"/>
</dbReference>
<evidence type="ECO:0000256" key="3">
    <source>
        <dbReference type="ARBA" id="ARBA00022840"/>
    </source>
</evidence>
<dbReference type="PROSITE" id="PS00107">
    <property type="entry name" value="PROTEIN_KINASE_ATP"/>
    <property type="match status" value="1"/>
</dbReference>
<dbReference type="EMBL" id="MU155139">
    <property type="protein sequence ID" value="KAF9484910.1"/>
    <property type="molecule type" value="Genomic_DNA"/>
</dbReference>
<dbReference type="Gene3D" id="1.10.510.10">
    <property type="entry name" value="Transferase(Phosphotransferase) domain 1"/>
    <property type="match status" value="1"/>
</dbReference>
<keyword evidence="9" id="KW-1185">Reference proteome</keyword>
<reference evidence="8" key="1">
    <citation type="submission" date="2020-11" db="EMBL/GenBank/DDBJ databases">
        <authorList>
            <consortium name="DOE Joint Genome Institute"/>
            <person name="Ahrendt S."/>
            <person name="Riley R."/>
            <person name="Andreopoulos W."/>
            <person name="Labutti K."/>
            <person name="Pangilinan J."/>
            <person name="Ruiz-Duenas F.J."/>
            <person name="Barrasa J.M."/>
            <person name="Sanchez-Garcia M."/>
            <person name="Camarero S."/>
            <person name="Miyauchi S."/>
            <person name="Serrano A."/>
            <person name="Linde D."/>
            <person name="Babiker R."/>
            <person name="Drula E."/>
            <person name="Ayuso-Fernandez I."/>
            <person name="Pacheco R."/>
            <person name="Padilla G."/>
            <person name="Ferreira P."/>
            <person name="Barriuso J."/>
            <person name="Kellner H."/>
            <person name="Castanera R."/>
            <person name="Alfaro M."/>
            <person name="Ramirez L."/>
            <person name="Pisabarro A.G."/>
            <person name="Kuo A."/>
            <person name="Tritt A."/>
            <person name="Lipzen A."/>
            <person name="He G."/>
            <person name="Yan M."/>
            <person name="Ng V."/>
            <person name="Cullen D."/>
            <person name="Martin F."/>
            <person name="Rosso M.-N."/>
            <person name="Henrissat B."/>
            <person name="Hibbett D."/>
            <person name="Martinez A.T."/>
            <person name="Grigoriev I.V."/>
        </authorList>
    </citation>
    <scope>NUCLEOTIDE SEQUENCE</scope>
    <source>
        <strain evidence="8">CIRM-BRFM 674</strain>
    </source>
</reference>
<dbReference type="EC" id="2.7.11.1" evidence="1"/>
<dbReference type="PROSITE" id="PS00108">
    <property type="entry name" value="PROTEIN_KINASE_ST"/>
    <property type="match status" value="1"/>
</dbReference>
<dbReference type="PANTHER" id="PTHR11909">
    <property type="entry name" value="CASEIN KINASE-RELATED"/>
    <property type="match status" value="1"/>
</dbReference>
<evidence type="ECO:0000256" key="4">
    <source>
        <dbReference type="PROSITE-ProRule" id="PRU10141"/>
    </source>
</evidence>